<comment type="subcellular location">
    <subcellularLocation>
        <location evidence="1">Nucleus</location>
    </subcellularLocation>
</comment>
<evidence type="ECO:0000256" key="3">
    <source>
        <dbReference type="ARBA" id="ARBA00023163"/>
    </source>
</evidence>
<proteinExistence type="predicted"/>
<protein>
    <submittedName>
        <fullName evidence="5">Uncharacterized protein</fullName>
    </submittedName>
</protein>
<dbReference type="PANTHER" id="PTHR13408:SF0">
    <property type="entry name" value="DNA-DIRECTED RNA POLYMERASE III SUBUNIT RPC4"/>
    <property type="match status" value="1"/>
</dbReference>
<sequence>MMKKRKFKPNLVKHVKNNESTDNKVNLNVKSNLKNHASKRINGHRDSKNNLVESKGIFDQGLNISKKISMKNEPINGNGRKYDIKEKIKKIVRKTDIDTKDTEIENFEGYIGKTTHLPILEKLMRQVEINRESNQISPVIVNQENFVDNFTVGETFSNFINDINERFVHFIAPKNMPWEEIIQPQISTDFPSYIRITQKWHNEIDEAAQKKKSGKIGKLRIYKSGKMEMLIGENVFTVTHQTDTFSRKDLMSYSPDIEQSGSNLTILGTMSNHNYKLIPKIDHIL</sequence>
<evidence type="ECO:0000313" key="5">
    <source>
        <dbReference type="EMBL" id="OAF65988.1"/>
    </source>
</evidence>
<keyword evidence="6" id="KW-1185">Reference proteome</keyword>
<dbReference type="PANTHER" id="PTHR13408">
    <property type="entry name" value="DNA-DIRECTED RNA POLYMERASE III"/>
    <property type="match status" value="1"/>
</dbReference>
<dbReference type="GO" id="GO:0003677">
    <property type="term" value="F:DNA binding"/>
    <property type="evidence" value="ECO:0007669"/>
    <property type="project" value="InterPro"/>
</dbReference>
<keyword evidence="2" id="KW-0240">DNA-directed RNA polymerase</keyword>
<dbReference type="GO" id="GO:0005666">
    <property type="term" value="C:RNA polymerase III complex"/>
    <property type="evidence" value="ECO:0007669"/>
    <property type="project" value="InterPro"/>
</dbReference>
<keyword evidence="3" id="KW-0804">Transcription</keyword>
<dbReference type="OrthoDB" id="5836119at2759"/>
<name>A0A177AVE6_9BILA</name>
<gene>
    <name evidence="5" type="ORF">A3Q56_06278</name>
</gene>
<evidence type="ECO:0000256" key="1">
    <source>
        <dbReference type="ARBA" id="ARBA00004123"/>
    </source>
</evidence>
<accession>A0A177AVE6</accession>
<dbReference type="Pfam" id="PF05132">
    <property type="entry name" value="RNA_pol_Rpc4"/>
    <property type="match status" value="1"/>
</dbReference>
<dbReference type="Proteomes" id="UP000078046">
    <property type="component" value="Unassembled WGS sequence"/>
</dbReference>
<reference evidence="5 6" key="1">
    <citation type="submission" date="2016-04" db="EMBL/GenBank/DDBJ databases">
        <title>The genome of Intoshia linei affirms orthonectids as highly simplified spiralians.</title>
        <authorList>
            <person name="Mikhailov K.V."/>
            <person name="Slusarev G.S."/>
            <person name="Nikitin M.A."/>
            <person name="Logacheva M.D."/>
            <person name="Penin A."/>
            <person name="Aleoshin V."/>
            <person name="Panchin Y.V."/>
        </authorList>
    </citation>
    <scope>NUCLEOTIDE SEQUENCE [LARGE SCALE GENOMIC DNA]</scope>
    <source>
        <strain evidence="5">Intl2013</strain>
        <tissue evidence="5">Whole animal</tissue>
    </source>
</reference>
<keyword evidence="4" id="KW-0539">Nucleus</keyword>
<dbReference type="InterPro" id="IPR007811">
    <property type="entry name" value="RPC4"/>
</dbReference>
<evidence type="ECO:0000256" key="2">
    <source>
        <dbReference type="ARBA" id="ARBA00022478"/>
    </source>
</evidence>
<evidence type="ECO:0000256" key="4">
    <source>
        <dbReference type="ARBA" id="ARBA00023242"/>
    </source>
</evidence>
<dbReference type="EMBL" id="LWCA01001075">
    <property type="protein sequence ID" value="OAF65988.1"/>
    <property type="molecule type" value="Genomic_DNA"/>
</dbReference>
<evidence type="ECO:0000313" key="6">
    <source>
        <dbReference type="Proteomes" id="UP000078046"/>
    </source>
</evidence>
<organism evidence="5 6">
    <name type="scientific">Intoshia linei</name>
    <dbReference type="NCBI Taxonomy" id="1819745"/>
    <lineage>
        <taxon>Eukaryota</taxon>
        <taxon>Metazoa</taxon>
        <taxon>Spiralia</taxon>
        <taxon>Lophotrochozoa</taxon>
        <taxon>Mesozoa</taxon>
        <taxon>Orthonectida</taxon>
        <taxon>Rhopaluridae</taxon>
        <taxon>Intoshia</taxon>
    </lineage>
</organism>
<dbReference type="GO" id="GO:0042797">
    <property type="term" value="P:tRNA transcription by RNA polymerase III"/>
    <property type="evidence" value="ECO:0007669"/>
    <property type="project" value="TreeGrafter"/>
</dbReference>
<dbReference type="AlphaFoldDB" id="A0A177AVE6"/>
<comment type="caution">
    <text evidence="5">The sequence shown here is derived from an EMBL/GenBank/DDBJ whole genome shotgun (WGS) entry which is preliminary data.</text>
</comment>